<evidence type="ECO:0000256" key="2">
    <source>
        <dbReference type="SAM" id="MobiDB-lite"/>
    </source>
</evidence>
<dbReference type="CDD" id="cd07381">
    <property type="entry name" value="MPP_CapA"/>
    <property type="match status" value="1"/>
</dbReference>
<gene>
    <name evidence="5" type="ORF">QNH39_13795</name>
</gene>
<dbReference type="InterPro" id="IPR029052">
    <property type="entry name" value="Metallo-depent_PP-like"/>
</dbReference>
<keyword evidence="3" id="KW-1133">Transmembrane helix</keyword>
<evidence type="ECO:0000313" key="5">
    <source>
        <dbReference type="EMBL" id="WHY88838.1"/>
    </source>
</evidence>
<organism evidence="5 6">
    <name type="scientific">Neobacillus novalis</name>
    <dbReference type="NCBI Taxonomy" id="220687"/>
    <lineage>
        <taxon>Bacteria</taxon>
        <taxon>Bacillati</taxon>
        <taxon>Bacillota</taxon>
        <taxon>Bacilli</taxon>
        <taxon>Bacillales</taxon>
        <taxon>Bacillaceae</taxon>
        <taxon>Neobacillus</taxon>
    </lineage>
</organism>
<comment type="similarity">
    <text evidence="1">Belongs to the CapA family.</text>
</comment>
<feature type="domain" description="Capsule synthesis protein CapA" evidence="4">
    <location>
        <begin position="91"/>
        <end position="318"/>
    </location>
</feature>
<evidence type="ECO:0000259" key="4">
    <source>
        <dbReference type="SMART" id="SM00854"/>
    </source>
</evidence>
<reference evidence="5" key="1">
    <citation type="submission" date="2023-05" db="EMBL/GenBank/DDBJ databases">
        <title>Comparative genomics of Bacillaceae isolates and their secondary metabolite potential.</title>
        <authorList>
            <person name="Song L."/>
            <person name="Nielsen L.J."/>
            <person name="Mohite O."/>
            <person name="Xu X."/>
            <person name="Weber T."/>
            <person name="Kovacs A.T."/>
        </authorList>
    </citation>
    <scope>NUCLEOTIDE SEQUENCE</scope>
    <source>
        <strain evidence="5">XLM17</strain>
    </source>
</reference>
<dbReference type="PANTHER" id="PTHR33393:SF13">
    <property type="entry name" value="PGA BIOSYNTHESIS PROTEIN CAPA"/>
    <property type="match status" value="1"/>
</dbReference>
<keyword evidence="6" id="KW-1185">Reference proteome</keyword>
<evidence type="ECO:0000313" key="6">
    <source>
        <dbReference type="Proteomes" id="UP001178288"/>
    </source>
</evidence>
<evidence type="ECO:0000256" key="3">
    <source>
        <dbReference type="SAM" id="Phobius"/>
    </source>
</evidence>
<dbReference type="AlphaFoldDB" id="A0AA95MW88"/>
<keyword evidence="5" id="KW-0378">Hydrolase</keyword>
<feature type="region of interest" description="Disordered" evidence="2">
    <location>
        <begin position="59"/>
        <end position="78"/>
    </location>
</feature>
<dbReference type="EMBL" id="CP126114">
    <property type="protein sequence ID" value="WHY88838.1"/>
    <property type="molecule type" value="Genomic_DNA"/>
</dbReference>
<dbReference type="RefSeq" id="WP_082804987.1">
    <property type="nucleotide sequence ID" value="NZ_CP126114.1"/>
</dbReference>
<protein>
    <submittedName>
        <fullName evidence="5">CapA family protein</fullName>
        <ecNumber evidence="5">3.1.-.-</ecNumber>
    </submittedName>
</protein>
<dbReference type="Pfam" id="PF09587">
    <property type="entry name" value="PGA_cap"/>
    <property type="match status" value="1"/>
</dbReference>
<proteinExistence type="inferred from homology"/>
<dbReference type="SUPFAM" id="SSF56300">
    <property type="entry name" value="Metallo-dependent phosphatases"/>
    <property type="match status" value="1"/>
</dbReference>
<dbReference type="InterPro" id="IPR052169">
    <property type="entry name" value="CW_Biosynth-Accessory"/>
</dbReference>
<dbReference type="PANTHER" id="PTHR33393">
    <property type="entry name" value="POLYGLUTAMINE SYNTHESIS ACCESSORY PROTEIN RV0574C-RELATED"/>
    <property type="match status" value="1"/>
</dbReference>
<dbReference type="GO" id="GO:0016787">
    <property type="term" value="F:hydrolase activity"/>
    <property type="evidence" value="ECO:0007669"/>
    <property type="project" value="UniProtKB-KW"/>
</dbReference>
<feature type="transmembrane region" description="Helical" evidence="3">
    <location>
        <begin position="21"/>
        <end position="40"/>
    </location>
</feature>
<keyword evidence="3" id="KW-0812">Transmembrane</keyword>
<accession>A0AA95MW88</accession>
<evidence type="ECO:0000256" key="1">
    <source>
        <dbReference type="ARBA" id="ARBA00005662"/>
    </source>
</evidence>
<dbReference type="Gene3D" id="3.60.21.10">
    <property type="match status" value="1"/>
</dbReference>
<dbReference type="Proteomes" id="UP001178288">
    <property type="component" value="Chromosome"/>
</dbReference>
<dbReference type="EC" id="3.1.-.-" evidence="5"/>
<dbReference type="KEGG" id="nnv:QNH39_13795"/>
<sequence length="406" mass="45844">MNKKDSSGKKTRRERHQSKGTVRFVILAVILILAGSLIYANKLKSEHVSSKVSQAAEKATEKVKEEEPKQEVEVEEKPEIQPKPEIETMIKISAAGDFTLGTDESFTYSDSFVKTASVNGLPYFVEGLDKIFLEDDFTTVNLETTLTNATQKAEKTFRFKGDPSYAKILVLGGIEAVNLANNHSHDYLEKGYNDTISALKNQNIGYFGYDHQYITTIKGIKVGALGYEGWSDTKEIRQKVEQDIKNLRNQGVQIVLIHYHWGNESQYVPNESQKSLAHFTIDSGADLILGHHPHVVQGIEEYNGKFIVYSLGNFMFGGNRNPRDKDTYVFQQTFQLKNGVLTDKKEINVVPYSISSVSSRNNYQPTKLTGVEQERVKKKIIEGSNKINGSDWLVYENQQEVVQKDE</sequence>
<name>A0AA95MW88_9BACI</name>
<keyword evidence="3" id="KW-0472">Membrane</keyword>
<dbReference type="SMART" id="SM00854">
    <property type="entry name" value="PGA_cap"/>
    <property type="match status" value="1"/>
</dbReference>
<dbReference type="InterPro" id="IPR019079">
    <property type="entry name" value="Capsule_synth_CapA"/>
</dbReference>